<gene>
    <name evidence="1" type="ORF">CLCR_07125</name>
</gene>
<dbReference type="Pfam" id="PF14441">
    <property type="entry name" value="OTT_1508_deam"/>
    <property type="match status" value="1"/>
</dbReference>
<keyword evidence="2" id="KW-1185">Reference proteome</keyword>
<protein>
    <submittedName>
        <fullName evidence="1">Uncharacterized protein</fullName>
    </submittedName>
</protein>
<evidence type="ECO:0000313" key="1">
    <source>
        <dbReference type="EMBL" id="OCT49847.1"/>
    </source>
</evidence>
<dbReference type="EMBL" id="LGRB01000010">
    <property type="protein sequence ID" value="OCT49847.1"/>
    <property type="molecule type" value="Genomic_DNA"/>
</dbReference>
<dbReference type="eggNOG" id="ENOG502RXAF">
    <property type="taxonomic scope" value="Eukaryota"/>
</dbReference>
<sequence length="469" mass="54166">MDPRTADPVQSIWRDLPEDIFREHLVRLEERTNAVPMDVQQSDVSTNIKSHRSGHLLSVNDEQGLANAFAILVAVEEGAQSVAAVCLEEDVKLTTLTIRFAAVDAISEAVQGALRRVIDVLSMKSDHLVDSHLKLDELFRLVTKMHFRRILGRLRSSKWTKPKFLSRSHKKPLWRDFANLSHRVQFLYTKRELSIRQSLEEQLENLTRLYSSFEIVALDSAEEFAHLIRLVRTSYDFCTHEVVQEYARRLENAGPTSQVRSALKTIRQIEKIAAYYRISNTLVRISRLYPQYFQAEKLALNFLPPYASVPTSIGYEDWAKTCHVHAEIQLIVYCDMHSWDPVTSNSRSHDSHKANFLPPRVIGTSKYLCYLCYLFMKVHGRYPAANTHGRLYDQWTIPDCAEFGNEQRNFYRYIIQQMDKEVLARASEPPLWRPEPMTSRENLLDSIGDESSTVMWRRPPPDGGRNAIS</sequence>
<name>A0A1C1CMX2_9EURO</name>
<dbReference type="STRING" id="86049.A0A1C1CMX2"/>
<dbReference type="OrthoDB" id="4851849at2759"/>
<organism evidence="1 2">
    <name type="scientific">Cladophialophora carrionii</name>
    <dbReference type="NCBI Taxonomy" id="86049"/>
    <lineage>
        <taxon>Eukaryota</taxon>
        <taxon>Fungi</taxon>
        <taxon>Dikarya</taxon>
        <taxon>Ascomycota</taxon>
        <taxon>Pezizomycotina</taxon>
        <taxon>Eurotiomycetes</taxon>
        <taxon>Chaetothyriomycetidae</taxon>
        <taxon>Chaetothyriales</taxon>
        <taxon>Herpotrichiellaceae</taxon>
        <taxon>Cladophialophora</taxon>
    </lineage>
</organism>
<dbReference type="VEuPathDB" id="FungiDB:G647_08769"/>
<dbReference type="AlphaFoldDB" id="A0A1C1CMX2"/>
<dbReference type="InterPro" id="IPR027796">
    <property type="entry name" value="OTT_1508_deam-like"/>
</dbReference>
<dbReference type="Proteomes" id="UP000094526">
    <property type="component" value="Unassembled WGS sequence"/>
</dbReference>
<comment type="caution">
    <text evidence="1">The sequence shown here is derived from an EMBL/GenBank/DDBJ whole genome shotgun (WGS) entry which is preliminary data.</text>
</comment>
<dbReference type="VEuPathDB" id="FungiDB:CLCR_07125"/>
<reference evidence="2" key="1">
    <citation type="submission" date="2015-07" db="EMBL/GenBank/DDBJ databases">
        <authorList>
            <person name="Teixeira M.M."/>
            <person name="Souza R.C."/>
            <person name="Almeida L.G."/>
            <person name="Vicente V.A."/>
            <person name="de Hoog S."/>
            <person name="Bocca A.L."/>
            <person name="de Almeida S.R."/>
            <person name="Vasconcelos A.T."/>
            <person name="Felipe M.S."/>
        </authorList>
    </citation>
    <scope>NUCLEOTIDE SEQUENCE [LARGE SCALE GENOMIC DNA]</scope>
    <source>
        <strain evidence="2">KSF</strain>
    </source>
</reference>
<evidence type="ECO:0000313" key="2">
    <source>
        <dbReference type="Proteomes" id="UP000094526"/>
    </source>
</evidence>
<accession>A0A1C1CMX2</accession>
<proteinExistence type="predicted"/>